<dbReference type="Proteomes" id="UP000246740">
    <property type="component" value="Unassembled WGS sequence"/>
</dbReference>
<evidence type="ECO:0000259" key="4">
    <source>
        <dbReference type="Pfam" id="PF01170"/>
    </source>
</evidence>
<dbReference type="Pfam" id="PF00849">
    <property type="entry name" value="PseudoU_synth_2"/>
    <property type="match status" value="1"/>
</dbReference>
<dbReference type="GO" id="GO:0003723">
    <property type="term" value="F:RNA binding"/>
    <property type="evidence" value="ECO:0007669"/>
    <property type="project" value="InterPro"/>
</dbReference>
<dbReference type="GO" id="GO:0043527">
    <property type="term" value="C:tRNA methyltransferase complex"/>
    <property type="evidence" value="ECO:0007669"/>
    <property type="project" value="UniProtKB-ARBA"/>
</dbReference>
<dbReference type="AlphaFoldDB" id="A0A317XL62"/>
<proteinExistence type="predicted"/>
<name>A0A317XL62_9BASI</name>
<dbReference type="PANTHER" id="PTHR21600">
    <property type="entry name" value="MITOCHONDRIAL RNA PSEUDOURIDINE SYNTHASE"/>
    <property type="match status" value="1"/>
</dbReference>
<dbReference type="STRING" id="1882483.A0A317XL62"/>
<organism evidence="5 6">
    <name type="scientific">Testicularia cyperi</name>
    <dbReference type="NCBI Taxonomy" id="1882483"/>
    <lineage>
        <taxon>Eukaryota</taxon>
        <taxon>Fungi</taxon>
        <taxon>Dikarya</taxon>
        <taxon>Basidiomycota</taxon>
        <taxon>Ustilaginomycotina</taxon>
        <taxon>Ustilaginomycetes</taxon>
        <taxon>Ustilaginales</taxon>
        <taxon>Anthracoideaceae</taxon>
        <taxon>Testicularia</taxon>
    </lineage>
</organism>
<dbReference type="GO" id="GO:0000455">
    <property type="term" value="P:enzyme-directed rRNA pseudouridine synthesis"/>
    <property type="evidence" value="ECO:0007669"/>
    <property type="project" value="TreeGrafter"/>
</dbReference>
<dbReference type="InParanoid" id="A0A317XL62"/>
<feature type="active site" evidence="1">
    <location>
        <position position="152"/>
    </location>
</feature>
<dbReference type="InterPro" id="IPR020103">
    <property type="entry name" value="PsdUridine_synth_cat_dom_sf"/>
</dbReference>
<evidence type="ECO:0000256" key="2">
    <source>
        <dbReference type="SAM" id="MobiDB-lite"/>
    </source>
</evidence>
<dbReference type="GO" id="GO:0009982">
    <property type="term" value="F:pseudouridine synthase activity"/>
    <property type="evidence" value="ECO:0007669"/>
    <property type="project" value="InterPro"/>
</dbReference>
<protein>
    <submittedName>
        <fullName evidence="5">Pseudouridine synthase</fullName>
    </submittedName>
</protein>
<dbReference type="FunFam" id="3.30.2350.10:FF:000025">
    <property type="entry name" value="Related to DRAP deaminase RIB2"/>
    <property type="match status" value="1"/>
</dbReference>
<evidence type="ECO:0000256" key="1">
    <source>
        <dbReference type="PIRSR" id="PIRSR606225-1"/>
    </source>
</evidence>
<dbReference type="NCBIfam" id="TIGR00005">
    <property type="entry name" value="rluA_subfam"/>
    <property type="match status" value="1"/>
</dbReference>
<evidence type="ECO:0000313" key="6">
    <source>
        <dbReference type="Proteomes" id="UP000246740"/>
    </source>
</evidence>
<dbReference type="OrthoDB" id="424794at2759"/>
<feature type="compositionally biased region" description="Polar residues" evidence="2">
    <location>
        <begin position="716"/>
        <end position="741"/>
    </location>
</feature>
<feature type="domain" description="Ribosomal RNA large subunit methyltransferase K/L-like methyltransferase" evidence="4">
    <location>
        <begin position="957"/>
        <end position="1107"/>
    </location>
</feature>
<dbReference type="Gene3D" id="3.30.2350.10">
    <property type="entry name" value="Pseudouridine synthase"/>
    <property type="match status" value="1"/>
</dbReference>
<dbReference type="InterPro" id="IPR006145">
    <property type="entry name" value="PsdUridine_synth_RsuA/RluA"/>
</dbReference>
<dbReference type="SUPFAM" id="SSF53335">
    <property type="entry name" value="S-adenosyl-L-methionine-dependent methyltransferases"/>
    <property type="match status" value="1"/>
</dbReference>
<dbReference type="EMBL" id="KZ819196">
    <property type="protein sequence ID" value="PWY99063.1"/>
    <property type="molecule type" value="Genomic_DNA"/>
</dbReference>
<reference evidence="5 6" key="1">
    <citation type="journal article" date="2018" name="Mol. Biol. Evol.">
        <title>Broad Genomic Sampling Reveals a Smut Pathogenic Ancestry of the Fungal Clade Ustilaginomycotina.</title>
        <authorList>
            <person name="Kijpornyongpan T."/>
            <person name="Mondo S.J."/>
            <person name="Barry K."/>
            <person name="Sandor L."/>
            <person name="Lee J."/>
            <person name="Lipzen A."/>
            <person name="Pangilinan J."/>
            <person name="LaButti K."/>
            <person name="Hainaut M."/>
            <person name="Henrissat B."/>
            <person name="Grigoriev I.V."/>
            <person name="Spatafora J.W."/>
            <person name="Aime M.C."/>
        </authorList>
    </citation>
    <scope>NUCLEOTIDE SEQUENCE [LARGE SCALE GENOMIC DNA]</scope>
    <source>
        <strain evidence="5 6">MCA 3645</strain>
    </source>
</reference>
<evidence type="ECO:0000259" key="3">
    <source>
        <dbReference type="Pfam" id="PF00849"/>
    </source>
</evidence>
<dbReference type="Pfam" id="PF01170">
    <property type="entry name" value="UPF0020"/>
    <property type="match status" value="1"/>
</dbReference>
<dbReference type="InterPro" id="IPR006225">
    <property type="entry name" value="PsdUridine_synth_RluC/D"/>
</dbReference>
<dbReference type="InterPro" id="IPR050188">
    <property type="entry name" value="RluA_PseudoU_synthase"/>
</dbReference>
<dbReference type="PANTHER" id="PTHR21600:SF40">
    <property type="entry name" value="PSEUDOURIDYLATE SYNTHASE RPUSD2"/>
    <property type="match status" value="1"/>
</dbReference>
<feature type="region of interest" description="Disordered" evidence="2">
    <location>
        <begin position="690"/>
        <end position="745"/>
    </location>
</feature>
<sequence>MSADSAAAESSRQAGLRKTEPYWFEFQTYAKQRWFGRELIEIMTTEFRDRTKEYYVWAIHKGICSVNGKKANIHQVISDGDQICNSVHRHEPPVTNDPIKIIHRDDDKGMLVIVKPGSIPVHAAGRYLKHTLTGLLESQHGIQRVYTTNRLDRLTSGVMVCSTKKETASKLGALFASGQVSKAYVCRVRGQFPEGEVACREPILTIDRQSGVNIVHPKGKPCETIFVRLSYDAETDTSVVFCRPITGRTHQIRVHVQYLGHPISNDPIYGHNIWDKVDPASFAEVVPDQWKKVGGEIGHKDVERIVDAIKGDQDGQEDWARWKDEVLFKDLIKQEGLENVNVPGPNGRSSRPSDELLKRALEKLENASGEEIARGLNRPVDIETAWQKRVREQSSDFCPECKIPLLPDPKPEELYIYLHAIKYWSDEWTFEDTLPWWAREDWKSITPSGSGSLSGAGEASLPQDLAVAHKTEAQLSSMPMSALITNEIEEKAARLVDPQKYTEQDHGLEILQVSQLVDRPPVASGVSSVLQREEALLVEQKVRLALHSAMVEVPVVFQVFGGFEDFAQRELAQQIIKRTNAAASSSAKITASIHAGHVWVRDPVLSTPALQAYLEAQLGISKAAYLLTALEAFPQDLAAELKHEKYIGGTSKRAKYRAKELKKAIARGRGRALGTQKTNSRIIEKPALLQQADEQDGDSAAAPSSSERNGVEGSADQLNNLSLTDDGSSTPRSSNFENSADASDVEAEEGGMITVFASEVKLLDLLDRIWNDSTEKLDKALQSWIKVMEAATGEALKPEQLSYRATVDRATYNLPSLTSQSMERHVGNLAWLWLNGPDDETADLSVPPKWKVDLEQPLLDVTLKFFPGFGIADEFEKELDAKHDPSLKSEGQIAFMLKLPSPFVVHPRRPAGRNALLVGGTTMAEYRAASLALSLPLPTQRRSKDGLQQAETLAPFRVLEPCCGHGSLAFETAAMMEAKGLHGEVLGCDIEEETVSRAQKIASLANLTRADAPVQVHLKAVDGTKPEALEEFVGGRGTIDAIITDLPWGKREKAAQSLSKLYSYFLESWFPVLRTGGYAMVVTAEHRTLTNAITIFETVCRKKRRGAILKMEEVRMLSHSSDGVGTDPSLAPLVHIEDEKVKTQGQIDVERNGKMRKIEIGYHVYVFMIRKMAL</sequence>
<dbReference type="InterPro" id="IPR000241">
    <property type="entry name" value="RlmKL-like_Mtase"/>
</dbReference>
<dbReference type="SUPFAM" id="SSF55120">
    <property type="entry name" value="Pseudouridine synthase"/>
    <property type="match status" value="1"/>
</dbReference>
<accession>A0A317XL62</accession>
<evidence type="ECO:0000313" key="5">
    <source>
        <dbReference type="EMBL" id="PWY99063.1"/>
    </source>
</evidence>
<dbReference type="CDD" id="cd02440">
    <property type="entry name" value="AdoMet_MTases"/>
    <property type="match status" value="1"/>
</dbReference>
<dbReference type="Gene3D" id="3.40.50.150">
    <property type="entry name" value="Vaccinia Virus protein VP39"/>
    <property type="match status" value="1"/>
</dbReference>
<keyword evidence="6" id="KW-1185">Reference proteome</keyword>
<dbReference type="CDD" id="cd02557">
    <property type="entry name" value="PseudoU_synth_ScRIB2"/>
    <property type="match status" value="1"/>
</dbReference>
<feature type="domain" description="Pseudouridine synthase RsuA/RluA-like" evidence="3">
    <location>
        <begin position="110"/>
        <end position="257"/>
    </location>
</feature>
<gene>
    <name evidence="5" type="ORF">BCV70DRAFT_201285</name>
</gene>
<dbReference type="InterPro" id="IPR029063">
    <property type="entry name" value="SAM-dependent_MTases_sf"/>
</dbReference>